<dbReference type="OrthoDB" id="8853072at2"/>
<keyword evidence="2" id="KW-1185">Reference proteome</keyword>
<protein>
    <recommendedName>
        <fullName evidence="3">RRM domain-containing protein</fullName>
    </recommendedName>
</protein>
<reference evidence="1 2" key="1">
    <citation type="submission" date="2018-07" db="EMBL/GenBank/DDBJ databases">
        <authorList>
            <person name="Peeters C."/>
        </authorList>
    </citation>
    <scope>NUCLEOTIDE SEQUENCE [LARGE SCALE GENOMIC DNA]</scope>
    <source>
        <strain evidence="1 2">LMG 3411</strain>
    </source>
</reference>
<dbReference type="EMBL" id="UFQB01000017">
    <property type="protein sequence ID" value="SSW68846.1"/>
    <property type="molecule type" value="Genomic_DNA"/>
</dbReference>
<evidence type="ECO:0000313" key="2">
    <source>
        <dbReference type="Proteomes" id="UP000289184"/>
    </source>
</evidence>
<dbReference type="AlphaFoldDB" id="A0A446CLN5"/>
<dbReference type="Proteomes" id="UP000289184">
    <property type="component" value="Unassembled WGS sequence"/>
</dbReference>
<evidence type="ECO:0000313" key="1">
    <source>
        <dbReference type="EMBL" id="SSW68846.1"/>
    </source>
</evidence>
<sequence>MAALLINHIEESTSDDDIRAFLVKYGFPVFDRIQRVSSAGERPAVLVTFDDCSAAALRILLPRIHQVFWKNHTISALVMRDPIP</sequence>
<name>A0A446CLN5_9BURK</name>
<organism evidence="1 2">
    <name type="scientific">Achromobacter agilis</name>
    <dbReference type="NCBI Taxonomy" id="1353888"/>
    <lineage>
        <taxon>Bacteria</taxon>
        <taxon>Pseudomonadati</taxon>
        <taxon>Pseudomonadota</taxon>
        <taxon>Betaproteobacteria</taxon>
        <taxon>Burkholderiales</taxon>
        <taxon>Alcaligenaceae</taxon>
        <taxon>Achromobacter</taxon>
    </lineage>
</organism>
<accession>A0A446CLN5</accession>
<proteinExistence type="predicted"/>
<gene>
    <name evidence="1" type="ORF">AGI3411_03902</name>
</gene>
<dbReference type="RefSeq" id="WP_129529015.1">
    <property type="nucleotide sequence ID" value="NZ_UFQB01000017.1"/>
</dbReference>
<evidence type="ECO:0008006" key="3">
    <source>
        <dbReference type="Google" id="ProtNLM"/>
    </source>
</evidence>
<dbReference type="CDD" id="cd00590">
    <property type="entry name" value="RRM_SF"/>
    <property type="match status" value="1"/>
</dbReference>